<comment type="caution">
    <text evidence="1">The sequence shown here is derived from an EMBL/GenBank/DDBJ whole genome shotgun (WGS) entry which is preliminary data.</text>
</comment>
<protein>
    <submittedName>
        <fullName evidence="1">Flavonol 3-O-glucosyltransferase F3GT2-like</fullName>
    </submittedName>
</protein>
<gene>
    <name evidence="1" type="ORF">AAHA92_31229</name>
</gene>
<evidence type="ECO:0000313" key="1">
    <source>
        <dbReference type="EMBL" id="KAL1535142.1"/>
    </source>
</evidence>
<organism evidence="1 2">
    <name type="scientific">Salvia divinorum</name>
    <name type="common">Maria pastora</name>
    <name type="synonym">Diviner's sage</name>
    <dbReference type="NCBI Taxonomy" id="28513"/>
    <lineage>
        <taxon>Eukaryota</taxon>
        <taxon>Viridiplantae</taxon>
        <taxon>Streptophyta</taxon>
        <taxon>Embryophyta</taxon>
        <taxon>Tracheophyta</taxon>
        <taxon>Spermatophyta</taxon>
        <taxon>Magnoliopsida</taxon>
        <taxon>eudicotyledons</taxon>
        <taxon>Gunneridae</taxon>
        <taxon>Pentapetalae</taxon>
        <taxon>asterids</taxon>
        <taxon>lamiids</taxon>
        <taxon>Lamiales</taxon>
        <taxon>Lamiaceae</taxon>
        <taxon>Nepetoideae</taxon>
        <taxon>Mentheae</taxon>
        <taxon>Salviinae</taxon>
        <taxon>Salvia</taxon>
        <taxon>Salvia subgen. Calosphace</taxon>
    </lineage>
</organism>
<dbReference type="EMBL" id="JBEAFC010000012">
    <property type="protein sequence ID" value="KAL1535142.1"/>
    <property type="molecule type" value="Genomic_DNA"/>
</dbReference>
<keyword evidence="2" id="KW-1185">Reference proteome</keyword>
<dbReference type="SUPFAM" id="SSF53756">
    <property type="entry name" value="UDP-Glycosyltransferase/glycogen phosphorylase"/>
    <property type="match status" value="1"/>
</dbReference>
<accession>A0ABD1FU05</accession>
<name>A0ABD1FU05_SALDI</name>
<dbReference type="Proteomes" id="UP001567538">
    <property type="component" value="Unassembled WGS sequence"/>
</dbReference>
<evidence type="ECO:0000313" key="2">
    <source>
        <dbReference type="Proteomes" id="UP001567538"/>
    </source>
</evidence>
<dbReference type="AlphaFoldDB" id="A0ABD1FU05"/>
<sequence>MVQDSCGIGVRVEGGVFTKSGTIECLRELMTTEKGVKMRENVSLLRKKAVAAVDSQGSSSKNFNKLLEIIGAR</sequence>
<dbReference type="Gene3D" id="3.40.50.2000">
    <property type="entry name" value="Glycogen Phosphorylase B"/>
    <property type="match status" value="2"/>
</dbReference>
<reference evidence="1 2" key="1">
    <citation type="submission" date="2024-06" db="EMBL/GenBank/DDBJ databases">
        <title>A chromosome level genome sequence of Diviner's sage (Salvia divinorum).</title>
        <authorList>
            <person name="Ford S.A."/>
            <person name="Ro D.-K."/>
            <person name="Ness R.W."/>
            <person name="Phillips M.A."/>
        </authorList>
    </citation>
    <scope>NUCLEOTIDE SEQUENCE [LARGE SCALE GENOMIC DNA]</scope>
    <source>
        <strain evidence="1">SAF-2024a</strain>
        <tissue evidence="1">Leaf</tissue>
    </source>
</reference>
<proteinExistence type="predicted"/>